<reference evidence="1" key="1">
    <citation type="journal article" date="2022" name="Int. J. Mol. Sci.">
        <title>Draft Genome of Tanacetum Coccineum: Genomic Comparison of Closely Related Tanacetum-Family Plants.</title>
        <authorList>
            <person name="Yamashiro T."/>
            <person name="Shiraishi A."/>
            <person name="Nakayama K."/>
            <person name="Satake H."/>
        </authorList>
    </citation>
    <scope>NUCLEOTIDE SEQUENCE</scope>
</reference>
<reference evidence="1" key="2">
    <citation type="submission" date="2022-01" db="EMBL/GenBank/DDBJ databases">
        <authorList>
            <person name="Yamashiro T."/>
            <person name="Shiraishi A."/>
            <person name="Satake H."/>
            <person name="Nakayama K."/>
        </authorList>
    </citation>
    <scope>NUCLEOTIDE SEQUENCE</scope>
</reference>
<protein>
    <submittedName>
        <fullName evidence="1">Uncharacterized protein</fullName>
    </submittedName>
</protein>
<evidence type="ECO:0000313" key="1">
    <source>
        <dbReference type="EMBL" id="GJU09409.1"/>
    </source>
</evidence>
<dbReference type="EMBL" id="BQNB010021725">
    <property type="protein sequence ID" value="GJU09409.1"/>
    <property type="molecule type" value="Genomic_DNA"/>
</dbReference>
<evidence type="ECO:0000313" key="2">
    <source>
        <dbReference type="Proteomes" id="UP001151760"/>
    </source>
</evidence>
<accession>A0ABQ5JAQ6</accession>
<gene>
    <name evidence="1" type="ORF">Tco_1131805</name>
</gene>
<sequence length="129" mass="14088">MMVQQAPNQVMDTLVVIVVEQLVLDMFVDEPLMLDEQLVIVVVEELSKAVDDTMMDCTEVVDCCSMEGFTAALAVLIIGASQSRQHGKSESDLTSHLLQSLFDVGSGRNSIVTVNTFKYHSDVLAKSHG</sequence>
<comment type="caution">
    <text evidence="1">The sequence shown here is derived from an EMBL/GenBank/DDBJ whole genome shotgun (WGS) entry which is preliminary data.</text>
</comment>
<keyword evidence="2" id="KW-1185">Reference proteome</keyword>
<dbReference type="Proteomes" id="UP001151760">
    <property type="component" value="Unassembled WGS sequence"/>
</dbReference>
<proteinExistence type="predicted"/>
<name>A0ABQ5JAQ6_9ASTR</name>
<organism evidence="1 2">
    <name type="scientific">Tanacetum coccineum</name>
    <dbReference type="NCBI Taxonomy" id="301880"/>
    <lineage>
        <taxon>Eukaryota</taxon>
        <taxon>Viridiplantae</taxon>
        <taxon>Streptophyta</taxon>
        <taxon>Embryophyta</taxon>
        <taxon>Tracheophyta</taxon>
        <taxon>Spermatophyta</taxon>
        <taxon>Magnoliopsida</taxon>
        <taxon>eudicotyledons</taxon>
        <taxon>Gunneridae</taxon>
        <taxon>Pentapetalae</taxon>
        <taxon>asterids</taxon>
        <taxon>campanulids</taxon>
        <taxon>Asterales</taxon>
        <taxon>Asteraceae</taxon>
        <taxon>Asteroideae</taxon>
        <taxon>Anthemideae</taxon>
        <taxon>Anthemidinae</taxon>
        <taxon>Tanacetum</taxon>
    </lineage>
</organism>